<sequence length="88" mass="10219">MDENTRILIKVRIESSIEDLETAKELLDLKRYRDAVNRAYYAIFSITNAVLLTKKIERSKHAGVEAAFIQHFVKEGVFRSSFIRLDLC</sequence>
<dbReference type="AlphaFoldDB" id="A0A1E3XEM5"/>
<dbReference type="Gene3D" id="1.20.120.330">
    <property type="entry name" value="Nucleotidyltransferases domain 2"/>
    <property type="match status" value="1"/>
</dbReference>
<accession>A0A1E3XEM5</accession>
<dbReference type="InterPro" id="IPR052226">
    <property type="entry name" value="UPF0332_toxin"/>
</dbReference>
<dbReference type="Pfam" id="PF05168">
    <property type="entry name" value="HEPN"/>
    <property type="match status" value="1"/>
</dbReference>
<organism evidence="3 4">
    <name type="scientific">Candidatus Scalindua rubra</name>
    <dbReference type="NCBI Taxonomy" id="1872076"/>
    <lineage>
        <taxon>Bacteria</taxon>
        <taxon>Pseudomonadati</taxon>
        <taxon>Planctomycetota</taxon>
        <taxon>Candidatus Brocadiia</taxon>
        <taxon>Candidatus Brocadiales</taxon>
        <taxon>Candidatus Scalinduaceae</taxon>
        <taxon>Candidatus Scalindua</taxon>
    </lineage>
</organism>
<dbReference type="InterPro" id="IPR007842">
    <property type="entry name" value="HEPN_dom"/>
</dbReference>
<dbReference type="PANTHER" id="PTHR36565:SF1">
    <property type="entry name" value="UPF0332 PROTEIN TM_1000"/>
    <property type="match status" value="1"/>
</dbReference>
<feature type="domain" description="HEPN" evidence="2">
    <location>
        <begin position="11"/>
        <end position="76"/>
    </location>
</feature>
<evidence type="ECO:0000259" key="2">
    <source>
        <dbReference type="Pfam" id="PF05168"/>
    </source>
</evidence>
<comment type="similarity">
    <text evidence="1">Belongs to the UPF0332 family.</text>
</comment>
<gene>
    <name evidence="3" type="ORF">SCARUB_00759</name>
</gene>
<evidence type="ECO:0000313" key="3">
    <source>
        <dbReference type="EMBL" id="ODS34086.1"/>
    </source>
</evidence>
<evidence type="ECO:0000313" key="4">
    <source>
        <dbReference type="Proteomes" id="UP000094056"/>
    </source>
</evidence>
<dbReference type="PANTHER" id="PTHR36565">
    <property type="entry name" value="UPF0332 PROTEIN TM_1000"/>
    <property type="match status" value="1"/>
</dbReference>
<dbReference type="EMBL" id="MAYW01000013">
    <property type="protein sequence ID" value="ODS34086.1"/>
    <property type="molecule type" value="Genomic_DNA"/>
</dbReference>
<dbReference type="Proteomes" id="UP000094056">
    <property type="component" value="Unassembled WGS sequence"/>
</dbReference>
<name>A0A1E3XEM5_9BACT</name>
<reference evidence="3 4" key="1">
    <citation type="submission" date="2016-07" db="EMBL/GenBank/DDBJ databases">
        <title>Draft genome of Scalindua rubra, obtained from a brine-seawater interface in the Red Sea, sheds light on salt adaptation in anammox bacteria.</title>
        <authorList>
            <person name="Speth D.R."/>
            <person name="Lagkouvardos I."/>
            <person name="Wang Y."/>
            <person name="Qian P.-Y."/>
            <person name="Dutilh B.E."/>
            <person name="Jetten M.S."/>
        </authorList>
    </citation>
    <scope>NUCLEOTIDE SEQUENCE [LARGE SCALE GENOMIC DNA]</scope>
    <source>
        <strain evidence="3">BSI-1</strain>
    </source>
</reference>
<evidence type="ECO:0000256" key="1">
    <source>
        <dbReference type="ARBA" id="ARBA00038248"/>
    </source>
</evidence>
<comment type="caution">
    <text evidence="3">The sequence shown here is derived from an EMBL/GenBank/DDBJ whole genome shotgun (WGS) entry which is preliminary data.</text>
</comment>
<proteinExistence type="inferred from homology"/>
<protein>
    <recommendedName>
        <fullName evidence="2">HEPN domain-containing protein</fullName>
    </recommendedName>
</protein>